<protein>
    <submittedName>
        <fullName evidence="2">Uncharacterized protein</fullName>
    </submittedName>
</protein>
<keyword evidence="1" id="KW-0812">Transmembrane</keyword>
<reference evidence="2" key="1">
    <citation type="submission" date="2023-07" db="EMBL/GenBank/DDBJ databases">
        <title>Genome content predicts the carbon catabolic preferences of heterotrophic bacteria.</title>
        <authorList>
            <person name="Gralka M."/>
        </authorList>
    </citation>
    <scope>NUCLEOTIDE SEQUENCE</scope>
    <source>
        <strain evidence="2">I2M02</strain>
    </source>
</reference>
<organism evidence="2 3">
    <name type="scientific">Celeribacter halophilus</name>
    <dbReference type="NCBI Taxonomy" id="576117"/>
    <lineage>
        <taxon>Bacteria</taxon>
        <taxon>Pseudomonadati</taxon>
        <taxon>Pseudomonadota</taxon>
        <taxon>Alphaproteobacteria</taxon>
        <taxon>Rhodobacterales</taxon>
        <taxon>Roseobacteraceae</taxon>
        <taxon>Celeribacter</taxon>
    </lineage>
</organism>
<name>A0AAW7XUN5_9RHOB</name>
<comment type="caution">
    <text evidence="2">The sequence shown here is derived from an EMBL/GenBank/DDBJ whole genome shotgun (WGS) entry which is preliminary data.</text>
</comment>
<dbReference type="AlphaFoldDB" id="A0AAW7XUN5"/>
<keyword evidence="1" id="KW-1133">Transmembrane helix</keyword>
<dbReference type="RefSeq" id="WP_303481626.1">
    <property type="nucleotide sequence ID" value="NZ_JAUOPJ010000004.1"/>
</dbReference>
<proteinExistence type="predicted"/>
<dbReference type="Proteomes" id="UP001169823">
    <property type="component" value="Unassembled WGS sequence"/>
</dbReference>
<gene>
    <name evidence="2" type="ORF">Q4494_06365</name>
</gene>
<evidence type="ECO:0000313" key="3">
    <source>
        <dbReference type="Proteomes" id="UP001169823"/>
    </source>
</evidence>
<evidence type="ECO:0000256" key="1">
    <source>
        <dbReference type="SAM" id="Phobius"/>
    </source>
</evidence>
<accession>A0AAW7XUN5</accession>
<evidence type="ECO:0000313" key="2">
    <source>
        <dbReference type="EMBL" id="MDO6456699.1"/>
    </source>
</evidence>
<feature type="transmembrane region" description="Helical" evidence="1">
    <location>
        <begin position="50"/>
        <end position="72"/>
    </location>
</feature>
<dbReference type="EMBL" id="JAUOPJ010000004">
    <property type="protein sequence ID" value="MDO6456699.1"/>
    <property type="molecule type" value="Genomic_DNA"/>
</dbReference>
<sequence length="85" mass="9161">MRILFFLCLVAFIAALLWYVGIQGYACGFSPTGSTNCPLRMPWELSDEDFNVIAVPVIVTGLALIASGYAAFFRASSESGTSDDN</sequence>
<keyword evidence="1" id="KW-0472">Membrane</keyword>